<dbReference type="Proteomes" id="UP000238288">
    <property type="component" value="Chromosome PCAR9a"/>
</dbReference>
<name>A0A2K4XBK9_PSEVC</name>
<accession>A0A2K4XBK9</accession>
<dbReference type="SUPFAM" id="SSF53850">
    <property type="entry name" value="Periplasmic binding protein-like II"/>
    <property type="match status" value="1"/>
</dbReference>
<dbReference type="InterPro" id="IPR036390">
    <property type="entry name" value="WH_DNA-bd_sf"/>
</dbReference>
<evidence type="ECO:0000313" key="8">
    <source>
        <dbReference type="Proteomes" id="UP000238288"/>
    </source>
</evidence>
<proteinExistence type="inferred from homology"/>
<dbReference type="Pfam" id="PF00126">
    <property type="entry name" value="HTH_1"/>
    <property type="match status" value="1"/>
</dbReference>
<dbReference type="PROSITE" id="PS50931">
    <property type="entry name" value="HTH_LYSR"/>
    <property type="match status" value="1"/>
</dbReference>
<keyword evidence="5" id="KW-0804">Transcription</keyword>
<dbReference type="InterPro" id="IPR005119">
    <property type="entry name" value="LysR_subst-bd"/>
</dbReference>
<reference evidence="7 8" key="1">
    <citation type="submission" date="2017-11" db="EMBL/GenBank/DDBJ databases">
        <authorList>
            <person name="Han C.G."/>
        </authorList>
    </citation>
    <scope>NUCLEOTIDE SEQUENCE [LARGE SCALE GENOMIC DNA]</scope>
    <source>
        <strain evidence="8">ATCC 43555</strain>
    </source>
</reference>
<organism evidence="7 8">
    <name type="scientific">Pseudoalteromonas carrageenovora IAM 12662</name>
    <dbReference type="NCBI Taxonomy" id="1314868"/>
    <lineage>
        <taxon>Bacteria</taxon>
        <taxon>Pseudomonadati</taxon>
        <taxon>Pseudomonadota</taxon>
        <taxon>Gammaproteobacteria</taxon>
        <taxon>Alteromonadales</taxon>
        <taxon>Pseudoalteromonadaceae</taxon>
        <taxon>Pseudoalteromonas</taxon>
    </lineage>
</organism>
<evidence type="ECO:0000256" key="1">
    <source>
        <dbReference type="ARBA" id="ARBA00009437"/>
    </source>
</evidence>
<dbReference type="CDD" id="cd08411">
    <property type="entry name" value="PBP2_OxyR"/>
    <property type="match status" value="1"/>
</dbReference>
<dbReference type="GO" id="GO:0003677">
    <property type="term" value="F:DNA binding"/>
    <property type="evidence" value="ECO:0007669"/>
    <property type="project" value="UniProtKB-KW"/>
</dbReference>
<evidence type="ECO:0000256" key="5">
    <source>
        <dbReference type="ARBA" id="ARBA00023163"/>
    </source>
</evidence>
<sequence>MNMNLKDFEYVKAIAHYKHFRKAADACFVSQPTLSGQVKKLEQELGVVLFDRSTKQITLTAQGERLLTQIEIILEQTQILKELAATSNEPLQGKITIGIIPTIAPYLLPALLTSMKEAFKDSQFAFTEMQTATILDALDNGELDFAILADVPELKNYHTINLYKEDFLVAVSHDNALSKHKKVAISDLQNYSLLMLSDGHCFKDQAQKFCFSAGVDVSKQYQGNSLETLLALVAMDDGITFVPKLACTQRIGIEYLPIFPNQQRNVVFACRKHYPHLSGVEQLGEWLTKHPNLKAKLSEKLN</sequence>
<comment type="similarity">
    <text evidence="1">Belongs to the LysR transcriptional regulatory family.</text>
</comment>
<evidence type="ECO:0000313" key="7">
    <source>
        <dbReference type="EMBL" id="SOU41702.1"/>
    </source>
</evidence>
<protein>
    <submittedName>
        <fullName evidence="7">Hydrogen peroxide-inducible genes activator</fullName>
    </submittedName>
</protein>
<dbReference type="AlphaFoldDB" id="A0A2K4XBK9"/>
<keyword evidence="2" id="KW-0805">Transcription regulation</keyword>
<feature type="domain" description="HTH lysR-type" evidence="6">
    <location>
        <begin position="3"/>
        <end position="60"/>
    </location>
</feature>
<evidence type="ECO:0000256" key="4">
    <source>
        <dbReference type="ARBA" id="ARBA00023159"/>
    </source>
</evidence>
<dbReference type="SUPFAM" id="SSF46785">
    <property type="entry name" value="Winged helix' DNA-binding domain"/>
    <property type="match status" value="1"/>
</dbReference>
<dbReference type="Gene3D" id="3.40.190.10">
    <property type="entry name" value="Periplasmic binding protein-like II"/>
    <property type="match status" value="2"/>
</dbReference>
<dbReference type="GO" id="GO:0032993">
    <property type="term" value="C:protein-DNA complex"/>
    <property type="evidence" value="ECO:0007669"/>
    <property type="project" value="TreeGrafter"/>
</dbReference>
<dbReference type="InterPro" id="IPR000847">
    <property type="entry name" value="LysR_HTH_N"/>
</dbReference>
<dbReference type="Pfam" id="PF03466">
    <property type="entry name" value="LysR_substrate"/>
    <property type="match status" value="1"/>
</dbReference>
<keyword evidence="3" id="KW-0238">DNA-binding</keyword>
<keyword evidence="4" id="KW-0010">Activator</keyword>
<dbReference type="Gene3D" id="1.10.10.10">
    <property type="entry name" value="Winged helix-like DNA-binding domain superfamily/Winged helix DNA-binding domain"/>
    <property type="match status" value="1"/>
</dbReference>
<dbReference type="FunFam" id="1.10.10.10:FF:000001">
    <property type="entry name" value="LysR family transcriptional regulator"/>
    <property type="match status" value="1"/>
</dbReference>
<dbReference type="EMBL" id="LT965928">
    <property type="protein sequence ID" value="SOU41702.1"/>
    <property type="molecule type" value="Genomic_DNA"/>
</dbReference>
<dbReference type="GO" id="GO:0003700">
    <property type="term" value="F:DNA-binding transcription factor activity"/>
    <property type="evidence" value="ECO:0007669"/>
    <property type="project" value="InterPro"/>
</dbReference>
<evidence type="ECO:0000259" key="6">
    <source>
        <dbReference type="PROSITE" id="PS50931"/>
    </source>
</evidence>
<evidence type="ECO:0000256" key="3">
    <source>
        <dbReference type="ARBA" id="ARBA00023125"/>
    </source>
</evidence>
<dbReference type="InterPro" id="IPR036388">
    <property type="entry name" value="WH-like_DNA-bd_sf"/>
</dbReference>
<evidence type="ECO:0000256" key="2">
    <source>
        <dbReference type="ARBA" id="ARBA00023015"/>
    </source>
</evidence>
<dbReference type="PANTHER" id="PTHR30346">
    <property type="entry name" value="TRANSCRIPTIONAL DUAL REGULATOR HCAR-RELATED"/>
    <property type="match status" value="1"/>
</dbReference>
<dbReference type="PRINTS" id="PR00039">
    <property type="entry name" value="HTHLYSR"/>
</dbReference>
<dbReference type="PANTHER" id="PTHR30346:SF26">
    <property type="entry name" value="HYDROGEN PEROXIDE-INDUCIBLE GENES ACTIVATOR"/>
    <property type="match status" value="1"/>
</dbReference>
<gene>
    <name evidence="7" type="primary">oxyR</name>
    <name evidence="7" type="ORF">PCAR9_A30893</name>
</gene>